<proteinExistence type="predicted"/>
<reference evidence="1 2" key="2">
    <citation type="journal article" date="2022" name="Mol. Ecol. Resour.">
        <title>The genomes of chicory, endive, great burdock and yacon provide insights into Asteraceae paleo-polyploidization history and plant inulin production.</title>
        <authorList>
            <person name="Fan W."/>
            <person name="Wang S."/>
            <person name="Wang H."/>
            <person name="Wang A."/>
            <person name="Jiang F."/>
            <person name="Liu H."/>
            <person name="Zhao H."/>
            <person name="Xu D."/>
            <person name="Zhang Y."/>
        </authorList>
    </citation>
    <scope>NUCLEOTIDE SEQUENCE [LARGE SCALE GENOMIC DNA]</scope>
    <source>
        <strain evidence="2">cv. Punajuju</strain>
        <tissue evidence="1">Leaves</tissue>
    </source>
</reference>
<name>A0ACB9AK65_CICIN</name>
<dbReference type="Proteomes" id="UP001055811">
    <property type="component" value="Linkage Group LG07"/>
</dbReference>
<protein>
    <submittedName>
        <fullName evidence="1">Uncharacterized protein</fullName>
    </submittedName>
</protein>
<accession>A0ACB9AK65</accession>
<evidence type="ECO:0000313" key="2">
    <source>
        <dbReference type="Proteomes" id="UP001055811"/>
    </source>
</evidence>
<organism evidence="1 2">
    <name type="scientific">Cichorium intybus</name>
    <name type="common">Chicory</name>
    <dbReference type="NCBI Taxonomy" id="13427"/>
    <lineage>
        <taxon>Eukaryota</taxon>
        <taxon>Viridiplantae</taxon>
        <taxon>Streptophyta</taxon>
        <taxon>Embryophyta</taxon>
        <taxon>Tracheophyta</taxon>
        <taxon>Spermatophyta</taxon>
        <taxon>Magnoliopsida</taxon>
        <taxon>eudicotyledons</taxon>
        <taxon>Gunneridae</taxon>
        <taxon>Pentapetalae</taxon>
        <taxon>asterids</taxon>
        <taxon>campanulids</taxon>
        <taxon>Asterales</taxon>
        <taxon>Asteraceae</taxon>
        <taxon>Cichorioideae</taxon>
        <taxon>Cichorieae</taxon>
        <taxon>Cichoriinae</taxon>
        <taxon>Cichorium</taxon>
    </lineage>
</organism>
<comment type="caution">
    <text evidence="1">The sequence shown here is derived from an EMBL/GenBank/DDBJ whole genome shotgun (WGS) entry which is preliminary data.</text>
</comment>
<keyword evidence="2" id="KW-1185">Reference proteome</keyword>
<sequence>MASRYLLHVRKYPIAKVKGFFLKAHQETYNRITQNQNQLSIRHCFNQTELDDDPEGSLNLICDQMINWSRIHVRICIK</sequence>
<gene>
    <name evidence="1" type="ORF">L2E82_40140</name>
</gene>
<evidence type="ECO:0000313" key="1">
    <source>
        <dbReference type="EMBL" id="KAI3710361.1"/>
    </source>
</evidence>
<reference evidence="2" key="1">
    <citation type="journal article" date="2022" name="Mol. Ecol. Resour.">
        <title>The genomes of chicory, endive, great burdock and yacon provide insights into Asteraceae palaeo-polyploidization history and plant inulin production.</title>
        <authorList>
            <person name="Fan W."/>
            <person name="Wang S."/>
            <person name="Wang H."/>
            <person name="Wang A."/>
            <person name="Jiang F."/>
            <person name="Liu H."/>
            <person name="Zhao H."/>
            <person name="Xu D."/>
            <person name="Zhang Y."/>
        </authorList>
    </citation>
    <scope>NUCLEOTIDE SEQUENCE [LARGE SCALE GENOMIC DNA]</scope>
    <source>
        <strain evidence="2">cv. Punajuju</strain>
    </source>
</reference>
<dbReference type="EMBL" id="CM042015">
    <property type="protein sequence ID" value="KAI3710361.1"/>
    <property type="molecule type" value="Genomic_DNA"/>
</dbReference>